<dbReference type="Proteomes" id="UP000827092">
    <property type="component" value="Unassembled WGS sequence"/>
</dbReference>
<comment type="caution">
    <text evidence="1">The sequence shown here is derived from an EMBL/GenBank/DDBJ whole genome shotgun (WGS) entry which is preliminary data.</text>
</comment>
<organism evidence="1 2">
    <name type="scientific">Oedothorax gibbosus</name>
    <dbReference type="NCBI Taxonomy" id="931172"/>
    <lineage>
        <taxon>Eukaryota</taxon>
        <taxon>Metazoa</taxon>
        <taxon>Ecdysozoa</taxon>
        <taxon>Arthropoda</taxon>
        <taxon>Chelicerata</taxon>
        <taxon>Arachnida</taxon>
        <taxon>Araneae</taxon>
        <taxon>Araneomorphae</taxon>
        <taxon>Entelegynae</taxon>
        <taxon>Araneoidea</taxon>
        <taxon>Linyphiidae</taxon>
        <taxon>Erigoninae</taxon>
        <taxon>Oedothorax</taxon>
    </lineage>
</organism>
<keyword evidence="2" id="KW-1185">Reference proteome</keyword>
<evidence type="ECO:0000313" key="1">
    <source>
        <dbReference type="EMBL" id="KAG8181909.1"/>
    </source>
</evidence>
<dbReference type="EMBL" id="JAFNEN010000489">
    <property type="protein sequence ID" value="KAG8181909.1"/>
    <property type="molecule type" value="Genomic_DNA"/>
</dbReference>
<protein>
    <submittedName>
        <fullName evidence="1">Uncharacterized protein</fullName>
    </submittedName>
</protein>
<proteinExistence type="predicted"/>
<dbReference type="AlphaFoldDB" id="A0AAV6UCJ6"/>
<name>A0AAV6UCJ6_9ARAC</name>
<accession>A0AAV6UCJ6</accession>
<evidence type="ECO:0000313" key="2">
    <source>
        <dbReference type="Proteomes" id="UP000827092"/>
    </source>
</evidence>
<gene>
    <name evidence="1" type="ORF">JTE90_007789</name>
</gene>
<sequence length="67" mass="7290">MEIQLAPPRLALSLIATNSSVNPEHCTVAIQYRVHVKPIGTPSDYKSSGQCHVLEHVSVLRGGRPDD</sequence>
<reference evidence="1 2" key="1">
    <citation type="journal article" date="2022" name="Nat. Ecol. Evol.">
        <title>A masculinizing supergene underlies an exaggerated male reproductive morph in a spider.</title>
        <authorList>
            <person name="Hendrickx F."/>
            <person name="De Corte Z."/>
            <person name="Sonet G."/>
            <person name="Van Belleghem S.M."/>
            <person name="Kostlbacher S."/>
            <person name="Vangestel C."/>
        </authorList>
    </citation>
    <scope>NUCLEOTIDE SEQUENCE [LARGE SCALE GENOMIC DNA]</scope>
    <source>
        <strain evidence="1">W744_W776</strain>
    </source>
</reference>